<accession>A0A9W6BN91</accession>
<sequence length="132" mass="13914">MRTTTSTVPLTPLAALAQVATSAPLGQAPVRAVVTGVITRMLGRRDAAYLTPGKRDNASLKWVEFTIDRDALPHVMLVKLCKRMAEVEVGLGHVDLDCSSWRPPAPLEWEEAVASTGPGGVQKARGGGATGL</sequence>
<proteinExistence type="predicted"/>
<dbReference type="Proteomes" id="UP001165080">
    <property type="component" value="Unassembled WGS sequence"/>
</dbReference>
<gene>
    <name evidence="3" type="primary">PLESTBF000429</name>
    <name evidence="3" type="ORF">PLESTB_000870500</name>
</gene>
<feature type="chain" id="PRO_5040891118" evidence="2">
    <location>
        <begin position="23"/>
        <end position="132"/>
    </location>
</feature>
<keyword evidence="4" id="KW-1185">Reference proteome</keyword>
<evidence type="ECO:0000313" key="3">
    <source>
        <dbReference type="EMBL" id="GLC54471.1"/>
    </source>
</evidence>
<keyword evidence="2" id="KW-0732">Signal</keyword>
<protein>
    <submittedName>
        <fullName evidence="3">Uncharacterized protein</fullName>
    </submittedName>
</protein>
<organism evidence="3 4">
    <name type="scientific">Pleodorina starrii</name>
    <dbReference type="NCBI Taxonomy" id="330485"/>
    <lineage>
        <taxon>Eukaryota</taxon>
        <taxon>Viridiplantae</taxon>
        <taxon>Chlorophyta</taxon>
        <taxon>core chlorophytes</taxon>
        <taxon>Chlorophyceae</taxon>
        <taxon>CS clade</taxon>
        <taxon>Chlamydomonadales</taxon>
        <taxon>Volvocaceae</taxon>
        <taxon>Pleodorina</taxon>
    </lineage>
</organism>
<evidence type="ECO:0000313" key="4">
    <source>
        <dbReference type="Proteomes" id="UP001165080"/>
    </source>
</evidence>
<comment type="caution">
    <text evidence="3">The sequence shown here is derived from an EMBL/GenBank/DDBJ whole genome shotgun (WGS) entry which is preliminary data.</text>
</comment>
<dbReference type="AlphaFoldDB" id="A0A9W6BN91"/>
<evidence type="ECO:0000256" key="1">
    <source>
        <dbReference type="SAM" id="MobiDB-lite"/>
    </source>
</evidence>
<evidence type="ECO:0000256" key="2">
    <source>
        <dbReference type="SAM" id="SignalP"/>
    </source>
</evidence>
<feature type="compositionally biased region" description="Gly residues" evidence="1">
    <location>
        <begin position="117"/>
        <end position="132"/>
    </location>
</feature>
<name>A0A9W6BN91_9CHLO</name>
<feature type="region of interest" description="Disordered" evidence="1">
    <location>
        <begin position="111"/>
        <end position="132"/>
    </location>
</feature>
<dbReference type="EMBL" id="BRXU01000010">
    <property type="protein sequence ID" value="GLC54471.1"/>
    <property type="molecule type" value="Genomic_DNA"/>
</dbReference>
<feature type="signal peptide" evidence="2">
    <location>
        <begin position="1"/>
        <end position="22"/>
    </location>
</feature>
<reference evidence="3 4" key="1">
    <citation type="journal article" date="2023" name="Commun. Biol.">
        <title>Reorganization of the ancestral sex-determining regions during the evolution of trioecy in Pleodorina starrii.</title>
        <authorList>
            <person name="Takahashi K."/>
            <person name="Suzuki S."/>
            <person name="Kawai-Toyooka H."/>
            <person name="Yamamoto K."/>
            <person name="Hamaji T."/>
            <person name="Ootsuki R."/>
            <person name="Yamaguchi H."/>
            <person name="Kawachi M."/>
            <person name="Higashiyama T."/>
            <person name="Nozaki H."/>
        </authorList>
    </citation>
    <scope>NUCLEOTIDE SEQUENCE [LARGE SCALE GENOMIC DNA]</scope>
    <source>
        <strain evidence="3 4">NIES-4479</strain>
    </source>
</reference>